<dbReference type="Gene3D" id="3.40.50.1100">
    <property type="match status" value="2"/>
</dbReference>
<evidence type="ECO:0000256" key="1">
    <source>
        <dbReference type="ARBA" id="ARBA00001933"/>
    </source>
</evidence>
<sequence>MELNPNYPTPVEHLPRLSRVPDASSSARACDARRASHACQLWVKREDVTHPLYGGNKVRKLERLLAVAKARAADRIVTVGAGGSHQVLATALFGRQAGFEVEAVLLPQPRSDHALLNLRASLAQGAHVFPVSSYAAAPLAIVRRLGRDALFIPVGGSNYLGTLGYVDAAREIAEQIRSGAMPEPDVAVVTLGSGGTAAGLAAGFAAAGLKTEVLGVAVTPPGWGIALMARWLAWRCGHLAIRFRVTSRYLGAGYGHRTAWGDRATALAQGSGLTLDPTYTAKTFAAVLDLVDSGRYRHVLYVHTLSSAPMAPLLAGAPEEQELAPELVRLFR</sequence>
<name>A0ABZ2LTJ7_9BACT</name>
<dbReference type="InterPro" id="IPR036052">
    <property type="entry name" value="TrpB-like_PALP_sf"/>
</dbReference>
<evidence type="ECO:0000259" key="4">
    <source>
        <dbReference type="Pfam" id="PF00291"/>
    </source>
</evidence>
<dbReference type="EMBL" id="CP089984">
    <property type="protein sequence ID" value="WXB12495.1"/>
    <property type="molecule type" value="Genomic_DNA"/>
</dbReference>
<evidence type="ECO:0000256" key="2">
    <source>
        <dbReference type="ARBA" id="ARBA00008639"/>
    </source>
</evidence>
<gene>
    <name evidence="5" type="ORF">LZC94_32195</name>
</gene>
<proteinExistence type="inferred from homology"/>
<keyword evidence="6" id="KW-1185">Reference proteome</keyword>
<reference evidence="5 6" key="1">
    <citation type="submission" date="2021-12" db="EMBL/GenBank/DDBJ databases">
        <title>Discovery of the Pendulisporaceae a myxobacterial family with distinct sporulation behavior and unique specialized metabolism.</title>
        <authorList>
            <person name="Garcia R."/>
            <person name="Popoff A."/>
            <person name="Bader C.D."/>
            <person name="Loehr J."/>
            <person name="Walesch S."/>
            <person name="Walt C."/>
            <person name="Boldt J."/>
            <person name="Bunk B."/>
            <person name="Haeckl F.J.F.P.J."/>
            <person name="Gunesch A.P."/>
            <person name="Birkelbach J."/>
            <person name="Nuebel U."/>
            <person name="Pietschmann T."/>
            <person name="Bach T."/>
            <person name="Mueller R."/>
        </authorList>
    </citation>
    <scope>NUCLEOTIDE SEQUENCE [LARGE SCALE GENOMIC DNA]</scope>
    <source>
        <strain evidence="5 6">MSr11954</strain>
    </source>
</reference>
<dbReference type="PIRSF" id="PIRSF006278">
    <property type="entry name" value="ACCD_DCysDesulf"/>
    <property type="match status" value="1"/>
</dbReference>
<accession>A0ABZ2LTJ7</accession>
<dbReference type="RefSeq" id="WP_394822118.1">
    <property type="nucleotide sequence ID" value="NZ_CP089984.1"/>
</dbReference>
<dbReference type="PANTHER" id="PTHR43780">
    <property type="entry name" value="1-AMINOCYCLOPROPANE-1-CARBOXYLATE DEAMINASE-RELATED"/>
    <property type="match status" value="1"/>
</dbReference>
<organism evidence="5 6">
    <name type="scientific">Pendulispora albinea</name>
    <dbReference type="NCBI Taxonomy" id="2741071"/>
    <lineage>
        <taxon>Bacteria</taxon>
        <taxon>Pseudomonadati</taxon>
        <taxon>Myxococcota</taxon>
        <taxon>Myxococcia</taxon>
        <taxon>Myxococcales</taxon>
        <taxon>Sorangiineae</taxon>
        <taxon>Pendulisporaceae</taxon>
        <taxon>Pendulispora</taxon>
    </lineage>
</organism>
<evidence type="ECO:0000313" key="5">
    <source>
        <dbReference type="EMBL" id="WXB12495.1"/>
    </source>
</evidence>
<comment type="cofactor">
    <cofactor evidence="1">
        <name>pyridoxal 5'-phosphate</name>
        <dbReference type="ChEBI" id="CHEBI:597326"/>
    </cofactor>
</comment>
<dbReference type="PANTHER" id="PTHR43780:SF2">
    <property type="entry name" value="1-AMINOCYCLOPROPANE-1-CARBOXYLATE DEAMINASE-RELATED"/>
    <property type="match status" value="1"/>
</dbReference>
<evidence type="ECO:0000313" key="6">
    <source>
        <dbReference type="Proteomes" id="UP001370348"/>
    </source>
</evidence>
<comment type="similarity">
    <text evidence="2">Belongs to the ACC deaminase/D-cysteine desulfhydrase family.</text>
</comment>
<evidence type="ECO:0000256" key="3">
    <source>
        <dbReference type="ARBA" id="ARBA00022898"/>
    </source>
</evidence>
<dbReference type="Pfam" id="PF00291">
    <property type="entry name" value="PALP"/>
    <property type="match status" value="1"/>
</dbReference>
<dbReference type="InterPro" id="IPR001926">
    <property type="entry name" value="TrpB-like_PALP"/>
</dbReference>
<dbReference type="InterPro" id="IPR027278">
    <property type="entry name" value="ACCD_DCysDesulf"/>
</dbReference>
<keyword evidence="3" id="KW-0663">Pyridoxal phosphate</keyword>
<dbReference type="Proteomes" id="UP001370348">
    <property type="component" value="Chromosome"/>
</dbReference>
<dbReference type="SUPFAM" id="SSF53686">
    <property type="entry name" value="Tryptophan synthase beta subunit-like PLP-dependent enzymes"/>
    <property type="match status" value="1"/>
</dbReference>
<protein>
    <submittedName>
        <fullName evidence="5">Pyridoxal-phosphate dependent enzyme</fullName>
    </submittedName>
</protein>
<feature type="domain" description="Tryptophan synthase beta chain-like PALP" evidence="4">
    <location>
        <begin position="7"/>
        <end position="297"/>
    </location>
</feature>